<evidence type="ECO:0000256" key="1">
    <source>
        <dbReference type="SAM" id="SignalP"/>
    </source>
</evidence>
<organism evidence="2 3">
    <name type="scientific">Alteromonas hispanica</name>
    <dbReference type="NCBI Taxonomy" id="315421"/>
    <lineage>
        <taxon>Bacteria</taxon>
        <taxon>Pseudomonadati</taxon>
        <taxon>Pseudomonadota</taxon>
        <taxon>Gammaproteobacteria</taxon>
        <taxon>Alteromonadales</taxon>
        <taxon>Alteromonadaceae</taxon>
        <taxon>Alteromonas/Salinimonas group</taxon>
        <taxon>Alteromonas</taxon>
    </lineage>
</organism>
<name>A0A6L9MQU3_9ALTE</name>
<dbReference type="RefSeq" id="WP_163110070.1">
    <property type="nucleotide sequence ID" value="NZ_JAAAWP010000002.1"/>
</dbReference>
<keyword evidence="1" id="KW-0732">Signal</keyword>
<protein>
    <submittedName>
        <fullName evidence="2">Uncharacterized protein</fullName>
    </submittedName>
</protein>
<dbReference type="EMBL" id="JAAAWP010000002">
    <property type="protein sequence ID" value="NDW20536.1"/>
    <property type="molecule type" value="Genomic_DNA"/>
</dbReference>
<reference evidence="2 3" key="1">
    <citation type="submission" date="2020-01" db="EMBL/GenBank/DDBJ databases">
        <title>Genomes of bacteria type strains.</title>
        <authorList>
            <person name="Chen J."/>
            <person name="Zhu S."/>
            <person name="Yang J."/>
        </authorList>
    </citation>
    <scope>NUCLEOTIDE SEQUENCE [LARGE SCALE GENOMIC DNA]</scope>
    <source>
        <strain evidence="2 3">LMG 22958</strain>
    </source>
</reference>
<evidence type="ECO:0000313" key="2">
    <source>
        <dbReference type="EMBL" id="NDW20536.1"/>
    </source>
</evidence>
<gene>
    <name evidence="2" type="ORF">GTW09_03255</name>
</gene>
<feature type="signal peptide" evidence="1">
    <location>
        <begin position="1"/>
        <end position="19"/>
    </location>
</feature>
<dbReference type="AlphaFoldDB" id="A0A6L9MQU3"/>
<dbReference type="Proteomes" id="UP000478837">
    <property type="component" value="Unassembled WGS sequence"/>
</dbReference>
<keyword evidence="3" id="KW-1185">Reference proteome</keyword>
<feature type="chain" id="PRO_5026649260" evidence="1">
    <location>
        <begin position="20"/>
        <end position="178"/>
    </location>
</feature>
<proteinExistence type="predicted"/>
<evidence type="ECO:0000313" key="3">
    <source>
        <dbReference type="Proteomes" id="UP000478837"/>
    </source>
</evidence>
<sequence length="178" mass="20570">MNRTIITITLFLCPLAVHAADTEGKEKEVEVIEVVGRKPVNFYKKQYQKTVFDFYDVFNSITSDDLFKVRCKSRPRKSFTRIKTRQCHPNYLSKIKSSTLQQNLALSRGGSLDGLQLASGSKQQEQYRKMLEKHGEVLEQAILNSEVLQKKYRALMESLETYEKMASESDEKVDLDTY</sequence>
<accession>A0A6L9MQU3</accession>
<comment type="caution">
    <text evidence="2">The sequence shown here is derived from an EMBL/GenBank/DDBJ whole genome shotgun (WGS) entry which is preliminary data.</text>
</comment>